<keyword evidence="1" id="KW-1133">Transmembrane helix</keyword>
<accession>A0A1Y6D079</accession>
<evidence type="ECO:0000313" key="4">
    <source>
        <dbReference type="Proteomes" id="UP000192923"/>
    </source>
</evidence>
<protein>
    <recommendedName>
        <fullName evidence="2">Inner membrane protein YgaP-like transmembrane domain-containing protein</fullName>
    </recommendedName>
</protein>
<evidence type="ECO:0000256" key="1">
    <source>
        <dbReference type="SAM" id="Phobius"/>
    </source>
</evidence>
<dbReference type="OrthoDB" id="5569531at2"/>
<name>A0A1Y6D079_9GAMM</name>
<reference evidence="3 4" key="1">
    <citation type="submission" date="2016-12" db="EMBL/GenBank/DDBJ databases">
        <authorList>
            <person name="Song W.-J."/>
            <person name="Kurnit D.M."/>
        </authorList>
    </citation>
    <scope>NUCLEOTIDE SEQUENCE [LARGE SCALE GENOMIC DNA]</scope>
    <source>
        <strain evidence="3 4">175</strain>
    </source>
</reference>
<evidence type="ECO:0000313" key="3">
    <source>
        <dbReference type="EMBL" id="SMF93804.1"/>
    </source>
</evidence>
<dbReference type="RefSeq" id="WP_085210659.1">
    <property type="nucleotide sequence ID" value="NZ_FXAM01000001.1"/>
</dbReference>
<feature type="transmembrane region" description="Helical" evidence="1">
    <location>
        <begin position="21"/>
        <end position="51"/>
    </location>
</feature>
<gene>
    <name evidence="3" type="ORF">SAMN02949497_1096</name>
</gene>
<evidence type="ECO:0000259" key="2">
    <source>
        <dbReference type="Pfam" id="PF11127"/>
    </source>
</evidence>
<sequence>MNFDFKRMTQRELNIGLQEQKIRYGVGIGALLASVFMANIPLLVVGGVLVATAKLRWCPVYSGMSKSTVQPGEEMPAAGCCGGHH</sequence>
<keyword evidence="4" id="KW-1185">Reference proteome</keyword>
<proteinExistence type="predicted"/>
<dbReference type="AlphaFoldDB" id="A0A1Y6D079"/>
<feature type="domain" description="Inner membrane protein YgaP-like transmembrane" evidence="2">
    <location>
        <begin position="13"/>
        <end position="69"/>
    </location>
</feature>
<keyword evidence="1" id="KW-0812">Transmembrane</keyword>
<organism evidence="3 4">
    <name type="scientific">Methylomagnum ishizawai</name>
    <dbReference type="NCBI Taxonomy" id="1760988"/>
    <lineage>
        <taxon>Bacteria</taxon>
        <taxon>Pseudomonadati</taxon>
        <taxon>Pseudomonadota</taxon>
        <taxon>Gammaproteobacteria</taxon>
        <taxon>Methylococcales</taxon>
        <taxon>Methylococcaceae</taxon>
        <taxon>Methylomagnum</taxon>
    </lineage>
</organism>
<dbReference type="Proteomes" id="UP000192923">
    <property type="component" value="Unassembled WGS sequence"/>
</dbReference>
<dbReference type="Pfam" id="PF11127">
    <property type="entry name" value="YgaP-like_TM"/>
    <property type="match status" value="1"/>
</dbReference>
<dbReference type="EMBL" id="FXAM01000001">
    <property type="protein sequence ID" value="SMF93804.1"/>
    <property type="molecule type" value="Genomic_DNA"/>
</dbReference>
<keyword evidence="1" id="KW-0472">Membrane</keyword>
<dbReference type="InterPro" id="IPR021309">
    <property type="entry name" value="YgaP-like_TM"/>
</dbReference>